<evidence type="ECO:0000256" key="13">
    <source>
        <dbReference type="SAM" id="MobiDB-lite"/>
    </source>
</evidence>
<feature type="binding site" evidence="12">
    <location>
        <position position="119"/>
    </location>
    <ligand>
        <name>[4Fe-4S] cluster</name>
        <dbReference type="ChEBI" id="CHEBI:49883"/>
        <note>4Fe-4S-S-AdoMet</note>
    </ligand>
</feature>
<evidence type="ECO:0000256" key="11">
    <source>
        <dbReference type="ARBA" id="ARBA00023014"/>
    </source>
</evidence>
<keyword evidence="2 12" id="KW-0004">4Fe-4S</keyword>
<proteinExistence type="inferred from homology"/>
<keyword evidence="10 12" id="KW-0408">Iron</keyword>
<feature type="compositionally biased region" description="Basic and acidic residues" evidence="13">
    <location>
        <begin position="519"/>
        <end position="535"/>
    </location>
</feature>
<dbReference type="GO" id="GO:0051539">
    <property type="term" value="F:4 iron, 4 sulfur cluster binding"/>
    <property type="evidence" value="ECO:0007669"/>
    <property type="project" value="UniProtKB-UniRule"/>
</dbReference>
<keyword evidence="9 12" id="KW-0479">Metal-binding</keyword>
<accession>E3CVH4</accession>
<feature type="compositionally biased region" description="Basic and acidic residues" evidence="13">
    <location>
        <begin position="460"/>
        <end position="508"/>
    </location>
</feature>
<evidence type="ECO:0000259" key="14">
    <source>
        <dbReference type="PROSITE" id="PS51918"/>
    </source>
</evidence>
<feature type="region of interest" description="Disordered" evidence="13">
    <location>
        <begin position="339"/>
        <end position="635"/>
    </location>
</feature>
<organism evidence="15 16">
    <name type="scientific">Aminomonas paucivorans DSM 12260</name>
    <dbReference type="NCBI Taxonomy" id="584708"/>
    <lineage>
        <taxon>Bacteria</taxon>
        <taxon>Thermotogati</taxon>
        <taxon>Synergistota</taxon>
        <taxon>Synergistia</taxon>
        <taxon>Synergistales</taxon>
        <taxon>Synergistaceae</taxon>
        <taxon>Aminomonas</taxon>
    </lineage>
</organism>
<dbReference type="HAMAP" id="MF_01849">
    <property type="entry name" value="RNA_methyltr_RlmN"/>
    <property type="match status" value="1"/>
</dbReference>
<evidence type="ECO:0000313" key="16">
    <source>
        <dbReference type="Proteomes" id="UP000005096"/>
    </source>
</evidence>
<comment type="function">
    <text evidence="12">Specifically methylates position 2 of adenine 2503 in 23S rRNA and position 2 of adenine 37 in tRNAs.</text>
</comment>
<dbReference type="FunFam" id="3.20.20.70:FF:000014">
    <property type="entry name" value="Probable dual-specificity RNA methyltransferase RlmN"/>
    <property type="match status" value="1"/>
</dbReference>
<dbReference type="PANTHER" id="PTHR30544:SF5">
    <property type="entry name" value="RADICAL SAM CORE DOMAIN-CONTAINING PROTEIN"/>
    <property type="match status" value="1"/>
</dbReference>
<dbReference type="GO" id="GO:0030488">
    <property type="term" value="P:tRNA methylation"/>
    <property type="evidence" value="ECO:0007669"/>
    <property type="project" value="UniProtKB-UniRule"/>
</dbReference>
<dbReference type="SFLD" id="SFLDF00275">
    <property type="entry name" value="adenosine_C2_methyltransferase"/>
    <property type="match status" value="1"/>
</dbReference>
<reference evidence="15 16" key="1">
    <citation type="journal article" date="2010" name="Stand. Genomic Sci.">
        <title>Non-contiguous finished genome sequence of Aminomonas paucivorans type strain (GLU-3).</title>
        <authorList>
            <person name="Pitluck S."/>
            <person name="Yasawong M."/>
            <person name="Held B."/>
            <person name="Lapidus A."/>
            <person name="Nolan M."/>
            <person name="Copeland A."/>
            <person name="Lucas S."/>
            <person name="Del Rio T.G."/>
            <person name="Tice H."/>
            <person name="Cheng J.F."/>
            <person name="Chertkov O."/>
            <person name="Goodwin L."/>
            <person name="Tapia R."/>
            <person name="Han C."/>
            <person name="Liolios K."/>
            <person name="Ivanova N."/>
            <person name="Mavromatis K."/>
            <person name="Ovchinnikova G."/>
            <person name="Pati A."/>
            <person name="Chen A."/>
            <person name="Palaniappan K."/>
            <person name="Land M."/>
            <person name="Hauser L."/>
            <person name="Chang Y.J."/>
            <person name="Jeffries C.D."/>
            <person name="Pukall R."/>
            <person name="Spring S."/>
            <person name="Rohde M."/>
            <person name="Sikorski J."/>
            <person name="Goker M."/>
            <person name="Woyke T."/>
            <person name="Bristow J."/>
            <person name="Eisen J.A."/>
            <person name="Markowitz V."/>
            <person name="Hugenholtz P."/>
            <person name="Kyrpides N.C."/>
            <person name="Klenk H.P."/>
        </authorList>
    </citation>
    <scope>NUCLEOTIDE SEQUENCE [LARGE SCALE GENOMIC DNA]</scope>
    <source>
        <strain evidence="15 16">DSM 12260</strain>
    </source>
</reference>
<dbReference type="AlphaFoldDB" id="E3CVH4"/>
<dbReference type="NCBIfam" id="TIGR00048">
    <property type="entry name" value="rRNA_mod_RlmN"/>
    <property type="match status" value="1"/>
</dbReference>
<dbReference type="InterPro" id="IPR058240">
    <property type="entry name" value="rSAM_sf"/>
</dbReference>
<evidence type="ECO:0000256" key="12">
    <source>
        <dbReference type="HAMAP-Rule" id="MF_01849"/>
    </source>
</evidence>
<keyword evidence="8 12" id="KW-0819">tRNA processing</keyword>
<feature type="binding site" evidence="12">
    <location>
        <position position="116"/>
    </location>
    <ligand>
        <name>[4Fe-4S] cluster</name>
        <dbReference type="ChEBI" id="CHEBI:49883"/>
        <note>4Fe-4S-S-AdoMet</note>
    </ligand>
</feature>
<evidence type="ECO:0000256" key="5">
    <source>
        <dbReference type="ARBA" id="ARBA00022603"/>
    </source>
</evidence>
<dbReference type="GO" id="GO:0070040">
    <property type="term" value="F:rRNA (adenine(2503)-C2-)-methyltransferase activity"/>
    <property type="evidence" value="ECO:0007669"/>
    <property type="project" value="UniProtKB-UniRule"/>
</dbReference>
<keyword evidence="3 12" id="KW-0963">Cytoplasm</keyword>
<gene>
    <name evidence="12" type="primary">rlmN</name>
    <name evidence="15" type="ORF">Apau_0802</name>
</gene>
<name>E3CVH4_9BACT</name>
<evidence type="ECO:0000256" key="6">
    <source>
        <dbReference type="ARBA" id="ARBA00022679"/>
    </source>
</evidence>
<dbReference type="PROSITE" id="PS51918">
    <property type="entry name" value="RADICAL_SAM"/>
    <property type="match status" value="1"/>
</dbReference>
<feature type="active site" description="S-methylcysteine intermediate" evidence="12">
    <location>
        <position position="332"/>
    </location>
</feature>
<feature type="binding site" evidence="12">
    <location>
        <position position="112"/>
    </location>
    <ligand>
        <name>[4Fe-4S] cluster</name>
        <dbReference type="ChEBI" id="CHEBI:49883"/>
        <note>4Fe-4S-S-AdoMet</note>
    </ligand>
</feature>
<dbReference type="InterPro" id="IPR040072">
    <property type="entry name" value="Methyltransferase_A"/>
</dbReference>
<feature type="binding site" evidence="12">
    <location>
        <begin position="213"/>
        <end position="215"/>
    </location>
    <ligand>
        <name>S-adenosyl-L-methionine</name>
        <dbReference type="ChEBI" id="CHEBI:59789"/>
    </ligand>
</feature>
<dbReference type="EC" id="2.1.1.192" evidence="12"/>
<dbReference type="HOGENOM" id="CLU_029101_0_1_0"/>
<dbReference type="RefSeq" id="WP_006300398.1">
    <property type="nucleotide sequence ID" value="NZ_CM001022.1"/>
</dbReference>
<evidence type="ECO:0000256" key="9">
    <source>
        <dbReference type="ARBA" id="ARBA00022723"/>
    </source>
</evidence>
<keyword evidence="6 12" id="KW-0808">Transferase</keyword>
<feature type="binding site" evidence="12">
    <location>
        <begin position="158"/>
        <end position="159"/>
    </location>
    <ligand>
        <name>S-adenosyl-L-methionine</name>
        <dbReference type="ChEBI" id="CHEBI:59789"/>
    </ligand>
</feature>
<dbReference type="PaxDb" id="584708-Apau_0802"/>
<comment type="caution">
    <text evidence="12">Lacks conserved residue(s) required for the propagation of feature annotation.</text>
</comment>
<comment type="similarity">
    <text evidence="12">Belongs to the radical SAM superfamily. RlmN family.</text>
</comment>
<dbReference type="GO" id="GO:0019843">
    <property type="term" value="F:rRNA binding"/>
    <property type="evidence" value="ECO:0007669"/>
    <property type="project" value="UniProtKB-UniRule"/>
</dbReference>
<dbReference type="InterPro" id="IPR027492">
    <property type="entry name" value="RNA_MTrfase_RlmN"/>
</dbReference>
<keyword evidence="11 12" id="KW-0411">Iron-sulfur</keyword>
<keyword evidence="16" id="KW-1185">Reference proteome</keyword>
<dbReference type="CDD" id="cd01335">
    <property type="entry name" value="Radical_SAM"/>
    <property type="match status" value="1"/>
</dbReference>
<keyword evidence="4 12" id="KW-0698">rRNA processing</keyword>
<feature type="active site" description="Proton acceptor" evidence="12">
    <location>
        <position position="92"/>
    </location>
</feature>
<dbReference type="InterPro" id="IPR007197">
    <property type="entry name" value="rSAM"/>
</dbReference>
<evidence type="ECO:0000313" key="15">
    <source>
        <dbReference type="EMBL" id="EFQ23230.1"/>
    </source>
</evidence>
<evidence type="ECO:0000256" key="7">
    <source>
        <dbReference type="ARBA" id="ARBA00022691"/>
    </source>
</evidence>
<comment type="catalytic activity">
    <reaction evidence="12">
        <text>adenosine(37) in tRNA + 2 reduced [2Fe-2S]-[ferredoxin] + 2 S-adenosyl-L-methionine = 2-methyladenosine(37) in tRNA + 5'-deoxyadenosine + L-methionine + 2 oxidized [2Fe-2S]-[ferredoxin] + S-adenosyl-L-homocysteine</text>
        <dbReference type="Rhea" id="RHEA:43332"/>
        <dbReference type="Rhea" id="RHEA-COMP:10000"/>
        <dbReference type="Rhea" id="RHEA-COMP:10001"/>
        <dbReference type="Rhea" id="RHEA-COMP:10162"/>
        <dbReference type="Rhea" id="RHEA-COMP:10485"/>
        <dbReference type="ChEBI" id="CHEBI:17319"/>
        <dbReference type="ChEBI" id="CHEBI:33737"/>
        <dbReference type="ChEBI" id="CHEBI:33738"/>
        <dbReference type="ChEBI" id="CHEBI:57844"/>
        <dbReference type="ChEBI" id="CHEBI:57856"/>
        <dbReference type="ChEBI" id="CHEBI:59789"/>
        <dbReference type="ChEBI" id="CHEBI:74411"/>
        <dbReference type="ChEBI" id="CHEBI:74497"/>
        <dbReference type="EC" id="2.1.1.192"/>
    </reaction>
</comment>
<dbReference type="SUPFAM" id="SSF102114">
    <property type="entry name" value="Radical SAM enzymes"/>
    <property type="match status" value="1"/>
</dbReference>
<dbReference type="InterPro" id="IPR048641">
    <property type="entry name" value="RlmN_N"/>
</dbReference>
<feature type="domain" description="Radical SAM core" evidence="14">
    <location>
        <begin position="98"/>
        <end position="329"/>
    </location>
</feature>
<dbReference type="InterPro" id="IPR013785">
    <property type="entry name" value="Aldolase_TIM"/>
</dbReference>
<dbReference type="GO" id="GO:0000049">
    <property type="term" value="F:tRNA binding"/>
    <property type="evidence" value="ECO:0007669"/>
    <property type="project" value="UniProtKB-UniRule"/>
</dbReference>
<feature type="compositionally biased region" description="Basic and acidic residues" evidence="13">
    <location>
        <begin position="416"/>
        <end position="427"/>
    </location>
</feature>
<dbReference type="PANTHER" id="PTHR30544">
    <property type="entry name" value="23S RRNA METHYLTRANSFERASE"/>
    <property type="match status" value="1"/>
</dbReference>
<comment type="miscellaneous">
    <text evidence="12">Reaction proceeds by a ping-pong mechanism involving intermediate methylation of a conserved cysteine residue.</text>
</comment>
<keyword evidence="7 12" id="KW-0949">S-adenosyl-L-methionine</keyword>
<dbReference type="GO" id="GO:0070475">
    <property type="term" value="P:rRNA base methylation"/>
    <property type="evidence" value="ECO:0007669"/>
    <property type="project" value="UniProtKB-UniRule"/>
</dbReference>
<comment type="catalytic activity">
    <reaction evidence="12">
        <text>adenosine(2503) in 23S rRNA + 2 reduced [2Fe-2S]-[ferredoxin] + 2 S-adenosyl-L-methionine = 2-methyladenosine(2503) in 23S rRNA + 5'-deoxyadenosine + L-methionine + 2 oxidized [2Fe-2S]-[ferredoxin] + S-adenosyl-L-homocysteine</text>
        <dbReference type="Rhea" id="RHEA:42916"/>
        <dbReference type="Rhea" id="RHEA-COMP:10000"/>
        <dbReference type="Rhea" id="RHEA-COMP:10001"/>
        <dbReference type="Rhea" id="RHEA-COMP:10152"/>
        <dbReference type="Rhea" id="RHEA-COMP:10282"/>
        <dbReference type="ChEBI" id="CHEBI:17319"/>
        <dbReference type="ChEBI" id="CHEBI:33737"/>
        <dbReference type="ChEBI" id="CHEBI:33738"/>
        <dbReference type="ChEBI" id="CHEBI:57844"/>
        <dbReference type="ChEBI" id="CHEBI:57856"/>
        <dbReference type="ChEBI" id="CHEBI:59789"/>
        <dbReference type="ChEBI" id="CHEBI:74411"/>
        <dbReference type="ChEBI" id="CHEBI:74497"/>
        <dbReference type="EC" id="2.1.1.192"/>
    </reaction>
</comment>
<dbReference type="OrthoDB" id="9793973at2"/>
<dbReference type="Proteomes" id="UP000005096">
    <property type="component" value="Chromosome"/>
</dbReference>
<dbReference type="STRING" id="584708.Apau_0802"/>
<feature type="compositionally biased region" description="Basic and acidic residues" evidence="13">
    <location>
        <begin position="387"/>
        <end position="401"/>
    </location>
</feature>
<keyword evidence="5 12" id="KW-0489">Methyltransferase</keyword>
<feature type="compositionally biased region" description="Basic residues" evidence="13">
    <location>
        <begin position="626"/>
        <end position="635"/>
    </location>
</feature>
<evidence type="ECO:0000256" key="3">
    <source>
        <dbReference type="ARBA" id="ARBA00022490"/>
    </source>
</evidence>
<evidence type="ECO:0000256" key="1">
    <source>
        <dbReference type="ARBA" id="ARBA00004496"/>
    </source>
</evidence>
<feature type="binding site" evidence="12">
    <location>
        <position position="289"/>
    </location>
    <ligand>
        <name>S-adenosyl-L-methionine</name>
        <dbReference type="ChEBI" id="CHEBI:59789"/>
    </ligand>
</feature>
<evidence type="ECO:0000256" key="4">
    <source>
        <dbReference type="ARBA" id="ARBA00022552"/>
    </source>
</evidence>
<keyword evidence="12" id="KW-1015">Disulfide bond</keyword>
<dbReference type="Pfam" id="PF21016">
    <property type="entry name" value="RlmN_N"/>
    <property type="match status" value="1"/>
</dbReference>
<dbReference type="Gene3D" id="3.20.20.70">
    <property type="entry name" value="Aldolase class I"/>
    <property type="match status" value="1"/>
</dbReference>
<feature type="compositionally biased region" description="Basic and acidic residues" evidence="13">
    <location>
        <begin position="442"/>
        <end position="453"/>
    </location>
</feature>
<evidence type="ECO:0000256" key="8">
    <source>
        <dbReference type="ARBA" id="ARBA00022694"/>
    </source>
</evidence>
<dbReference type="GO" id="GO:0002935">
    <property type="term" value="F:tRNA (adenine(37)-C2)-methyltransferase activity"/>
    <property type="evidence" value="ECO:0007669"/>
    <property type="project" value="UniProtKB-UniRule"/>
</dbReference>
<dbReference type="Gene3D" id="1.10.150.530">
    <property type="match status" value="1"/>
</dbReference>
<sequence length="635" mass="69216">MEAFVLDWSYETWVERLAELGQPRFRADQICKWIYRKRVFRFEDMTDLSLELREKLQALWSCGIPEVAAEQVSRKDGTRKLLWRLGDGQSVESVLLDQEGRRTACISTQVGCPLGCAFCATGQSGFVRNLSPGEIVGQFLGMEARYGELQGLVTMGMGEPLLNADAVFLALGALKHPKMRGLGVRHITLSTCGVVPGIRALAASGLGVRLAVSLHAANDALRDRLVPLNAQYPLAELREALVDYQEVTRDRISIEYALFEGVNDDPSQARQLGEYLRGLSVFVNLIPGNRSLEDAYRRPPRYRVEQFQGILEQQGFETAVRVERGSDIDAACGQLRQRVEGAEGGRPLGVLPPEPERLPRPAAPAPRDKGVSPSRKPRPQGGGNPSRENRPHRPGEPDRRPYAGPPRSGRPAPQGKGDRPGEPDRRPYAGPPRSGRPAPQGKGDRPGESEGRPRTPAGGERGRDFRPPREDGRPDRENRPHRPGEPDRHPYAGPSRSERPAQAREGTHPGRTGASREGFPAEDRPRGPRGDDRRPGRSPSPTGRPDREGPRDRREGAGRPFGPRSQGGEGPAPGQDAPRRRDDAGRGSSGSQGGKPRPSGPGKGRPSGSGDKGRHPAGGGRPAHPQARRKTGKKD</sequence>
<dbReference type="SFLD" id="SFLDS00029">
    <property type="entry name" value="Radical_SAM"/>
    <property type="match status" value="1"/>
</dbReference>
<comment type="cofactor">
    <cofactor evidence="12">
        <name>[4Fe-4S] cluster</name>
        <dbReference type="ChEBI" id="CHEBI:49883"/>
    </cofactor>
    <text evidence="12">Binds 1 [4Fe-4S] cluster. The cluster is coordinated with 3 cysteines and an exchangeable S-adenosyl-L-methionine.</text>
</comment>
<dbReference type="GO" id="GO:0005737">
    <property type="term" value="C:cytoplasm"/>
    <property type="evidence" value="ECO:0007669"/>
    <property type="project" value="UniProtKB-SubCell"/>
</dbReference>
<comment type="subcellular location">
    <subcellularLocation>
        <location evidence="1 12">Cytoplasm</location>
    </subcellularLocation>
</comment>
<dbReference type="InterPro" id="IPR004383">
    <property type="entry name" value="rRNA_lsu_MTrfase_RlmN/Cfr"/>
</dbReference>
<feature type="compositionally biased region" description="Basic and acidic residues" evidence="13">
    <location>
        <begin position="544"/>
        <end position="557"/>
    </location>
</feature>
<evidence type="ECO:0000256" key="10">
    <source>
        <dbReference type="ARBA" id="ARBA00023004"/>
    </source>
</evidence>
<dbReference type="SFLD" id="SFLDG01062">
    <property type="entry name" value="methyltransferase_(Class_A)"/>
    <property type="match status" value="1"/>
</dbReference>
<dbReference type="Pfam" id="PF04055">
    <property type="entry name" value="Radical_SAM"/>
    <property type="match status" value="1"/>
</dbReference>
<protein>
    <recommendedName>
        <fullName evidence="12">Probable dual-specificity RNA methyltransferase RlmN</fullName>
        <ecNumber evidence="12">2.1.1.192</ecNumber>
    </recommendedName>
    <alternativeName>
        <fullName evidence="12">23S rRNA (adenine(2503)-C(2))-methyltransferase</fullName>
    </alternativeName>
    <alternativeName>
        <fullName evidence="12">23S rRNA m2A2503 methyltransferase</fullName>
    </alternativeName>
    <alternativeName>
        <fullName evidence="12">Ribosomal RNA large subunit methyltransferase N</fullName>
    </alternativeName>
    <alternativeName>
        <fullName evidence="12">tRNA (adenine(37)-C(2))-methyltransferase</fullName>
    </alternativeName>
    <alternativeName>
        <fullName evidence="12">tRNA m2A37 methyltransferase</fullName>
    </alternativeName>
</protein>
<evidence type="ECO:0000256" key="2">
    <source>
        <dbReference type="ARBA" id="ARBA00022485"/>
    </source>
</evidence>
<dbReference type="EMBL" id="CM001022">
    <property type="protein sequence ID" value="EFQ23230.1"/>
    <property type="molecule type" value="Genomic_DNA"/>
</dbReference>
<dbReference type="GO" id="GO:0046872">
    <property type="term" value="F:metal ion binding"/>
    <property type="evidence" value="ECO:0007669"/>
    <property type="project" value="UniProtKB-KW"/>
</dbReference>
<dbReference type="eggNOG" id="COG0820">
    <property type="taxonomic scope" value="Bacteria"/>
</dbReference>
<feature type="binding site" evidence="12">
    <location>
        <position position="190"/>
    </location>
    <ligand>
        <name>S-adenosyl-L-methionine</name>
        <dbReference type="ChEBI" id="CHEBI:59789"/>
    </ligand>
</feature>